<sequence>MVFFFFFFRGKRRSTMGGSLPAEQGFVDLSRNLWERIVGGTHRYQYGLGVRSKKVGP</sequence>
<keyword evidence="2" id="KW-1185">Reference proteome</keyword>
<name>A0A1G4AQV5_9PEZI</name>
<reference evidence="1 2" key="1">
    <citation type="submission" date="2016-09" db="EMBL/GenBank/DDBJ databases">
        <authorList>
            <person name="Capua I."/>
            <person name="De Benedictis P."/>
            <person name="Joannis T."/>
            <person name="Lombin L.H."/>
            <person name="Cattoli G."/>
        </authorList>
    </citation>
    <scope>NUCLEOTIDE SEQUENCE [LARGE SCALE GENOMIC DNA]</scope>
    <source>
        <strain evidence="1 2">IMI 309357</strain>
    </source>
</reference>
<evidence type="ECO:0000313" key="1">
    <source>
        <dbReference type="EMBL" id="OHE91402.1"/>
    </source>
</evidence>
<gene>
    <name evidence="1" type="ORF">CORC01_13320</name>
</gene>
<dbReference type="AlphaFoldDB" id="A0A1G4AQV5"/>
<dbReference type="GeneID" id="34566447"/>
<proteinExistence type="predicted"/>
<protein>
    <submittedName>
        <fullName evidence="1">Uncharacterized protein</fullName>
    </submittedName>
</protein>
<evidence type="ECO:0000313" key="2">
    <source>
        <dbReference type="Proteomes" id="UP000176998"/>
    </source>
</evidence>
<accession>A0A1G4AQV5</accession>
<dbReference type="Proteomes" id="UP000176998">
    <property type="component" value="Unassembled WGS sequence"/>
</dbReference>
<dbReference type="EMBL" id="MJBS01000187">
    <property type="protein sequence ID" value="OHE91402.1"/>
    <property type="molecule type" value="Genomic_DNA"/>
</dbReference>
<dbReference type="RefSeq" id="XP_022468575.1">
    <property type="nucleotide sequence ID" value="XM_022624937.1"/>
</dbReference>
<comment type="caution">
    <text evidence="1">The sequence shown here is derived from an EMBL/GenBank/DDBJ whole genome shotgun (WGS) entry which is preliminary data.</text>
</comment>
<organism evidence="1 2">
    <name type="scientific">Colletotrichum orchidophilum</name>
    <dbReference type="NCBI Taxonomy" id="1209926"/>
    <lineage>
        <taxon>Eukaryota</taxon>
        <taxon>Fungi</taxon>
        <taxon>Dikarya</taxon>
        <taxon>Ascomycota</taxon>
        <taxon>Pezizomycotina</taxon>
        <taxon>Sordariomycetes</taxon>
        <taxon>Hypocreomycetidae</taxon>
        <taxon>Glomerellales</taxon>
        <taxon>Glomerellaceae</taxon>
        <taxon>Colletotrichum</taxon>
    </lineage>
</organism>